<feature type="domain" description="Phospholipid/glycerol acyltransferase" evidence="2">
    <location>
        <begin position="38"/>
        <end position="165"/>
    </location>
</feature>
<organism evidence="3 4">
    <name type="scientific">Psychroserpens algicola</name>
    <dbReference type="NCBI Taxonomy" id="1719034"/>
    <lineage>
        <taxon>Bacteria</taxon>
        <taxon>Pseudomonadati</taxon>
        <taxon>Bacteroidota</taxon>
        <taxon>Flavobacteriia</taxon>
        <taxon>Flavobacteriales</taxon>
        <taxon>Flavobacteriaceae</taxon>
        <taxon>Psychroserpens</taxon>
    </lineage>
</organism>
<keyword evidence="3" id="KW-0012">Acyltransferase</keyword>
<feature type="transmembrane region" description="Helical" evidence="1">
    <location>
        <begin position="325"/>
        <end position="341"/>
    </location>
</feature>
<comment type="caution">
    <text evidence="3">The sequence shown here is derived from an EMBL/GenBank/DDBJ whole genome shotgun (WGS) entry which is preliminary data.</text>
</comment>
<evidence type="ECO:0000313" key="3">
    <source>
        <dbReference type="EMBL" id="MCK8481633.1"/>
    </source>
</evidence>
<dbReference type="SMART" id="SM00563">
    <property type="entry name" value="PlsC"/>
    <property type="match status" value="1"/>
</dbReference>
<dbReference type="SUPFAM" id="SSF69593">
    <property type="entry name" value="Glycerol-3-phosphate (1)-acyltransferase"/>
    <property type="match status" value="1"/>
</dbReference>
<proteinExistence type="predicted"/>
<gene>
    <name evidence="3" type="ORF">MUY34_13460</name>
</gene>
<feature type="transmembrane region" description="Helical" evidence="1">
    <location>
        <begin position="260"/>
        <end position="279"/>
    </location>
</feature>
<keyword evidence="1" id="KW-0812">Transmembrane</keyword>
<evidence type="ECO:0000256" key="1">
    <source>
        <dbReference type="SAM" id="Phobius"/>
    </source>
</evidence>
<dbReference type="InterPro" id="IPR002123">
    <property type="entry name" value="Plipid/glycerol_acylTrfase"/>
</dbReference>
<dbReference type="PANTHER" id="PTHR31605:SF0">
    <property type="entry name" value="GLYCEROL-3-PHOSPHATE O-ACYLTRANSFERASE 1"/>
    <property type="match status" value="1"/>
</dbReference>
<dbReference type="GO" id="GO:0016746">
    <property type="term" value="F:acyltransferase activity"/>
    <property type="evidence" value="ECO:0007669"/>
    <property type="project" value="UniProtKB-KW"/>
</dbReference>
<dbReference type="CDD" id="cd07992">
    <property type="entry name" value="LPLAT_AAK14816-like"/>
    <property type="match status" value="1"/>
</dbReference>
<evidence type="ECO:0000313" key="4">
    <source>
        <dbReference type="Proteomes" id="UP001203687"/>
    </source>
</evidence>
<dbReference type="Proteomes" id="UP001203687">
    <property type="component" value="Unassembled WGS sequence"/>
</dbReference>
<keyword evidence="4" id="KW-1185">Reference proteome</keyword>
<accession>A0ABT0HB93</accession>
<dbReference type="EMBL" id="JALPQF010000014">
    <property type="protein sequence ID" value="MCK8481633.1"/>
    <property type="molecule type" value="Genomic_DNA"/>
</dbReference>
<name>A0ABT0HB93_9FLAO</name>
<evidence type="ECO:0000259" key="2">
    <source>
        <dbReference type="SMART" id="SM00563"/>
    </source>
</evidence>
<keyword evidence="1" id="KW-1133">Transmembrane helix</keyword>
<dbReference type="Pfam" id="PF01553">
    <property type="entry name" value="Acyltransferase"/>
    <property type="match status" value="1"/>
</dbReference>
<keyword evidence="3" id="KW-0808">Transferase</keyword>
<protein>
    <submittedName>
        <fullName evidence="3">Lysophospholipid acyltransferase family protein</fullName>
    </submittedName>
</protein>
<dbReference type="PANTHER" id="PTHR31605">
    <property type="entry name" value="GLYCEROL-3-PHOSPHATE O-ACYLTRANSFERASE 1"/>
    <property type="match status" value="1"/>
</dbReference>
<keyword evidence="1" id="KW-0472">Membrane</keyword>
<feature type="transmembrane region" description="Helical" evidence="1">
    <location>
        <begin position="299"/>
        <end position="318"/>
    </location>
</feature>
<sequence length="343" mass="39226">MKGLWLHIVRAYLRVGLFFYFKKIEVANAKVVPESGPVLFLANHQNALLDALLIATTTKRFSYFLTRASVFNKPIVSKVLQSLQMLPVYRVRDGWSNLSKNNSIFTKSSKLLNDGEAIVIFPEGSHNIKRTIRPLSKGFTRIVFETLHTFPDIKIYVIPVGLSFQHAEKFSDSTLINFGKPIEVDDKLLHDKNQSILQLKDEVSHQLRQLTVHIEGDNYEAVLEKLKSLQVDFTKPEDVNECISKDFTSCKKKQVNKYIVLKRLAKALLIIHLIVPYAIWKKGVQPKIKEVEFTSTFRFTIAITLVPIFMIVILLILAMTLHIKFAMLYILTVFVLALLAVKL</sequence>
<reference evidence="3" key="1">
    <citation type="submission" date="2022-04" db="EMBL/GenBank/DDBJ databases">
        <authorList>
            <person name="Ren T."/>
        </authorList>
    </citation>
    <scope>NUCLEOTIDE SEQUENCE</scope>
    <source>
        <strain evidence="3">F63249</strain>
    </source>
</reference>
<dbReference type="RefSeq" id="WP_248413494.1">
    <property type="nucleotide sequence ID" value="NZ_JALPQF010000014.1"/>
</dbReference>
<dbReference type="InterPro" id="IPR052744">
    <property type="entry name" value="GPAT/DAPAT"/>
</dbReference>